<organism evidence="1 2">
    <name type="scientific">Luteimonas soli</name>
    <dbReference type="NCBI Taxonomy" id="1648966"/>
    <lineage>
        <taxon>Bacteria</taxon>
        <taxon>Pseudomonadati</taxon>
        <taxon>Pseudomonadota</taxon>
        <taxon>Gammaproteobacteria</taxon>
        <taxon>Lysobacterales</taxon>
        <taxon>Lysobacteraceae</taxon>
        <taxon>Luteimonas</taxon>
    </lineage>
</organism>
<accession>A0ABV7XNQ9</accession>
<dbReference type="Proteomes" id="UP001595705">
    <property type="component" value="Unassembled WGS sequence"/>
</dbReference>
<dbReference type="PANTHER" id="PTHR33986:SF15">
    <property type="entry name" value="MITOCHONDRIAL FISSION PROTEIN ELM1"/>
    <property type="match status" value="1"/>
</dbReference>
<dbReference type="InterPro" id="IPR009367">
    <property type="entry name" value="Elm1-like"/>
</dbReference>
<keyword evidence="2" id="KW-1185">Reference proteome</keyword>
<evidence type="ECO:0000313" key="1">
    <source>
        <dbReference type="EMBL" id="MFC3716632.1"/>
    </source>
</evidence>
<dbReference type="Pfam" id="PF06258">
    <property type="entry name" value="Mito_fiss_Elm1"/>
    <property type="match status" value="1"/>
</dbReference>
<protein>
    <submittedName>
        <fullName evidence="1">Mitochondrial fission ELM1 family protein</fullName>
    </submittedName>
</protein>
<dbReference type="RefSeq" id="WP_386743933.1">
    <property type="nucleotide sequence ID" value="NZ_JBHRYA010000007.1"/>
</dbReference>
<dbReference type="EMBL" id="JBHRYA010000007">
    <property type="protein sequence ID" value="MFC3716632.1"/>
    <property type="molecule type" value="Genomic_DNA"/>
</dbReference>
<dbReference type="PANTHER" id="PTHR33986">
    <property type="entry name" value="OS02G0535700 PROTEIN"/>
    <property type="match status" value="1"/>
</dbReference>
<reference evidence="2" key="1">
    <citation type="journal article" date="2019" name="Int. J. Syst. Evol. Microbiol.">
        <title>The Global Catalogue of Microorganisms (GCM) 10K type strain sequencing project: providing services to taxonomists for standard genome sequencing and annotation.</title>
        <authorList>
            <consortium name="The Broad Institute Genomics Platform"/>
            <consortium name="The Broad Institute Genome Sequencing Center for Infectious Disease"/>
            <person name="Wu L."/>
            <person name="Ma J."/>
        </authorList>
    </citation>
    <scope>NUCLEOTIDE SEQUENCE [LARGE SCALE GENOMIC DNA]</scope>
    <source>
        <strain evidence="2">KCTC 42441</strain>
    </source>
</reference>
<comment type="caution">
    <text evidence="1">The sequence shown here is derived from an EMBL/GenBank/DDBJ whole genome shotgun (WGS) entry which is preliminary data.</text>
</comment>
<name>A0ABV7XNQ9_9GAMM</name>
<gene>
    <name evidence="1" type="ORF">ACFONC_10750</name>
</gene>
<sequence>MIDYAQFCAVSDGRAGNARQAGALAAALAEGEPGRCTLAPRAPWRWLAPRRFPGSASAFGDNFVRLLAAPPDIAIGCGRQAALATRLLRARGAKTVQILDPRIDPVHWDIVVAPLHDGLSGANVITTLGSLHPVDDAWLARARAQFAALEALPRPRTALLVGGGSAHVRFDLEAFEALASLLDAALARDGGSVLATASRRTPVEIREALRERYRDAPGLAWRDEADGPNPYPGLLAWADRIACSPDSVNMVSEACATRAPVHVFEPGRVHGRPRRFLDALLANGRIRAMDATLAPFDVEPLRETARVAAEIRLRLA</sequence>
<evidence type="ECO:0000313" key="2">
    <source>
        <dbReference type="Proteomes" id="UP001595705"/>
    </source>
</evidence>
<proteinExistence type="predicted"/>